<evidence type="ECO:0000313" key="4">
    <source>
        <dbReference type="Proteomes" id="UP000242877"/>
    </source>
</evidence>
<feature type="region of interest" description="Disordered" evidence="1">
    <location>
        <begin position="433"/>
        <end position="528"/>
    </location>
</feature>
<feature type="transmembrane region" description="Helical" evidence="2">
    <location>
        <begin position="64"/>
        <end position="85"/>
    </location>
</feature>
<keyword evidence="4" id="KW-1185">Reference proteome</keyword>
<keyword evidence="2" id="KW-0472">Membrane</keyword>
<comment type="caution">
    <text evidence="3">The sequence shown here is derived from an EMBL/GenBank/DDBJ whole genome shotgun (WGS) entry which is preliminary data.</text>
</comment>
<name>A0A162IEP9_9EURO</name>
<feature type="compositionally biased region" description="Basic and acidic residues" evidence="1">
    <location>
        <begin position="679"/>
        <end position="689"/>
    </location>
</feature>
<dbReference type="PANTHER" id="PTHR42088:SF1">
    <property type="entry name" value="YALI0F10131P"/>
    <property type="match status" value="1"/>
</dbReference>
<dbReference type="EMBL" id="AZGZ01000011">
    <property type="protein sequence ID" value="KZZ92343.1"/>
    <property type="molecule type" value="Genomic_DNA"/>
</dbReference>
<organism evidence="3 4">
    <name type="scientific">Ascosphaera apis ARSEF 7405</name>
    <dbReference type="NCBI Taxonomy" id="392613"/>
    <lineage>
        <taxon>Eukaryota</taxon>
        <taxon>Fungi</taxon>
        <taxon>Dikarya</taxon>
        <taxon>Ascomycota</taxon>
        <taxon>Pezizomycotina</taxon>
        <taxon>Eurotiomycetes</taxon>
        <taxon>Eurotiomycetidae</taxon>
        <taxon>Onygenales</taxon>
        <taxon>Ascosphaeraceae</taxon>
        <taxon>Ascosphaera</taxon>
    </lineage>
</organism>
<feature type="compositionally biased region" description="Low complexity" evidence="1">
    <location>
        <begin position="201"/>
        <end position="210"/>
    </location>
</feature>
<evidence type="ECO:0000313" key="3">
    <source>
        <dbReference type="EMBL" id="KZZ92343.1"/>
    </source>
</evidence>
<feature type="region of interest" description="Disordered" evidence="1">
    <location>
        <begin position="371"/>
        <end position="391"/>
    </location>
</feature>
<dbReference type="VEuPathDB" id="FungiDB:AAP_02998"/>
<protein>
    <submittedName>
        <fullName evidence="3">Uncharacterized protein</fullName>
    </submittedName>
</protein>
<evidence type="ECO:0000256" key="1">
    <source>
        <dbReference type="SAM" id="MobiDB-lite"/>
    </source>
</evidence>
<feature type="compositionally biased region" description="Low complexity" evidence="1">
    <location>
        <begin position="155"/>
        <end position="176"/>
    </location>
</feature>
<sequence>MHVHTHHRRFYIPEGVRASIIQTAAALPTLIARSDDSDDSDDDRCKGKTTGVCERPSDSTKNTVIPVVLGIVIPLGAAIIIMLILHRRHVKKLAQEDRSDRYKSYDFGLDDVVVSADQHGAGPGMIQKEKSPGHQHGISLDLNIDTHLPPPSVLGPPGTTSTLSLSPSIDSISRSGTPRFGEFDNPFERGHNPFDDKYAESSAASQRSRSPGIPNGLQQPPNAYIPGANRGDAPNPIQRTDSGRALTPTAYNIPEIVEPGQAFSSLDDFELPKNLQSAQNSQNTPSVPRISLPAGLEDEVSDYDRNSTQTIAKANAEAHAEEAKQGTTLDKELGFGDFGLESSNKRNTNGRMSFVMPPEGYQLDQRRLTSAGIRPLPPDDPSESPDQRASRIRSFYKEYFDPKNKDASNTKSMYFGDLEDAPVDSVYGVENIPPMPTMPTQAPNAPFADPIPRRAMTPPPRMPSEAFAPPQAFRDGWDSRPSSRGSNIKSPSIRVQSSVSNRFGPTPPPPRQQKRRPPPEPLQKIPTPHAMKDDALITLNPIDLAPAMLTKAQREGRPETPQGGRIPYLPQLPAHVPLVSSYDDLAVMPSPHNLRKSTTFTALDFAPPPRFRNDPGRPGSPLVPPSATFDESGSIRAPSSIGSRAGAMSPAAAMTLRNGGNRVSRLPPEVVGTVDDMSTELKPKWDMTR</sequence>
<gene>
    <name evidence="3" type="ORF">AAP_02998</name>
</gene>
<dbReference type="AlphaFoldDB" id="A0A162IEP9"/>
<feature type="region of interest" description="Disordered" evidence="1">
    <location>
        <begin position="152"/>
        <end position="244"/>
    </location>
</feature>
<dbReference type="OrthoDB" id="5417135at2759"/>
<reference evidence="3 4" key="1">
    <citation type="journal article" date="2016" name="Genome Biol. Evol.">
        <title>Divergent and convergent evolution of fungal pathogenicity.</title>
        <authorList>
            <person name="Shang Y."/>
            <person name="Xiao G."/>
            <person name="Zheng P."/>
            <person name="Cen K."/>
            <person name="Zhan S."/>
            <person name="Wang C."/>
        </authorList>
    </citation>
    <scope>NUCLEOTIDE SEQUENCE [LARGE SCALE GENOMIC DNA]</scope>
    <source>
        <strain evidence="3 4">ARSEF 7405</strain>
    </source>
</reference>
<feature type="region of interest" description="Disordered" evidence="1">
    <location>
        <begin position="32"/>
        <end position="57"/>
    </location>
</feature>
<keyword evidence="2" id="KW-1133">Transmembrane helix</keyword>
<evidence type="ECO:0000256" key="2">
    <source>
        <dbReference type="SAM" id="Phobius"/>
    </source>
</evidence>
<dbReference type="PANTHER" id="PTHR42088">
    <property type="entry name" value="YALI0F10131P"/>
    <property type="match status" value="1"/>
</dbReference>
<feature type="compositionally biased region" description="Basic and acidic residues" evidence="1">
    <location>
        <begin position="186"/>
        <end position="199"/>
    </location>
</feature>
<accession>A0A162IEP9</accession>
<keyword evidence="2" id="KW-0812">Transmembrane</keyword>
<feature type="region of interest" description="Disordered" evidence="1">
    <location>
        <begin position="605"/>
        <end position="689"/>
    </location>
</feature>
<dbReference type="Proteomes" id="UP000242877">
    <property type="component" value="Unassembled WGS sequence"/>
</dbReference>
<proteinExistence type="predicted"/>
<feature type="compositionally biased region" description="Polar residues" evidence="1">
    <location>
        <begin position="480"/>
        <end position="503"/>
    </location>
</feature>